<evidence type="ECO:0000256" key="3">
    <source>
        <dbReference type="ARBA" id="ARBA00023274"/>
    </source>
</evidence>
<sequence length="79" mass="9152">MPRKVKPGKKFKLKTHKATAKRFRLTGSGTLVRTKGGKSHLRRRTSKRTKALFTEMIPVQGKKIIQRIHRLAPYLEKND</sequence>
<evidence type="ECO:0000313" key="6">
    <source>
        <dbReference type="EMBL" id="MDT8899308.1"/>
    </source>
</evidence>
<evidence type="ECO:0000256" key="4">
    <source>
        <dbReference type="ARBA" id="ARBA00035486"/>
    </source>
</evidence>
<dbReference type="SUPFAM" id="SSF143034">
    <property type="entry name" value="L35p-like"/>
    <property type="match status" value="1"/>
</dbReference>
<proteinExistence type="inferred from homology"/>
<comment type="similarity">
    <text evidence="1 5">Belongs to the bacterial ribosomal protein bL35 family.</text>
</comment>
<comment type="caution">
    <text evidence="6">The sequence shown here is derived from an EMBL/GenBank/DDBJ whole genome shotgun (WGS) entry which is preliminary data.</text>
</comment>
<protein>
    <recommendedName>
        <fullName evidence="4 5">50S ribosomal protein L35</fullName>
    </recommendedName>
</protein>
<dbReference type="EMBL" id="JAUHMF010000002">
    <property type="protein sequence ID" value="MDT8899308.1"/>
    <property type="molecule type" value="Genomic_DNA"/>
</dbReference>
<evidence type="ECO:0000256" key="1">
    <source>
        <dbReference type="ARBA" id="ARBA00006598"/>
    </source>
</evidence>
<dbReference type="Gene3D" id="4.10.410.60">
    <property type="match status" value="1"/>
</dbReference>
<evidence type="ECO:0000313" key="7">
    <source>
        <dbReference type="Proteomes" id="UP001254165"/>
    </source>
</evidence>
<reference evidence="6 7" key="1">
    <citation type="submission" date="2023-07" db="EMBL/GenBank/DDBJ databases">
        <title>Novel species of Thermanaerothrix with wide hydrolytic capabilities.</title>
        <authorList>
            <person name="Zayulina K.S."/>
            <person name="Podosokorskaya O.A."/>
            <person name="Elcheninov A.G."/>
        </authorList>
    </citation>
    <scope>NUCLEOTIDE SEQUENCE [LARGE SCALE GENOMIC DNA]</scope>
    <source>
        <strain evidence="6 7">4228-RoL</strain>
    </source>
</reference>
<dbReference type="PANTHER" id="PTHR33343">
    <property type="entry name" value="54S RIBOSOMAL PROTEIN BL35M"/>
    <property type="match status" value="1"/>
</dbReference>
<dbReference type="PRINTS" id="PR00064">
    <property type="entry name" value="RIBOSOMALL35"/>
</dbReference>
<accession>A0ABU3NR43</accession>
<evidence type="ECO:0000256" key="2">
    <source>
        <dbReference type="ARBA" id="ARBA00022980"/>
    </source>
</evidence>
<dbReference type="Pfam" id="PF01632">
    <property type="entry name" value="Ribosomal_L35p"/>
    <property type="match status" value="1"/>
</dbReference>
<keyword evidence="3 5" id="KW-0687">Ribonucleoprotein</keyword>
<organism evidence="6 7">
    <name type="scientific">Thermanaerothrix solaris</name>
    <dbReference type="NCBI Taxonomy" id="3058434"/>
    <lineage>
        <taxon>Bacteria</taxon>
        <taxon>Bacillati</taxon>
        <taxon>Chloroflexota</taxon>
        <taxon>Anaerolineae</taxon>
        <taxon>Anaerolineales</taxon>
        <taxon>Anaerolineaceae</taxon>
        <taxon>Thermanaerothrix</taxon>
    </lineage>
</organism>
<dbReference type="Proteomes" id="UP001254165">
    <property type="component" value="Unassembled WGS sequence"/>
</dbReference>
<evidence type="ECO:0000256" key="5">
    <source>
        <dbReference type="RuleBase" id="RU000568"/>
    </source>
</evidence>
<dbReference type="RefSeq" id="WP_315625993.1">
    <property type="nucleotide sequence ID" value="NZ_JAUHMF010000002.1"/>
</dbReference>
<keyword evidence="7" id="KW-1185">Reference proteome</keyword>
<gene>
    <name evidence="6" type="ORF">QYE77_13660</name>
</gene>
<dbReference type="PANTHER" id="PTHR33343:SF1">
    <property type="entry name" value="LARGE RIBOSOMAL SUBUNIT PROTEIN BL35M"/>
    <property type="match status" value="1"/>
</dbReference>
<dbReference type="InterPro" id="IPR001706">
    <property type="entry name" value="Ribosomal_bL35"/>
</dbReference>
<dbReference type="GO" id="GO:0005840">
    <property type="term" value="C:ribosome"/>
    <property type="evidence" value="ECO:0007669"/>
    <property type="project" value="UniProtKB-KW"/>
</dbReference>
<dbReference type="InterPro" id="IPR021137">
    <property type="entry name" value="Ribosomal_bL35-like"/>
</dbReference>
<name>A0ABU3NR43_9CHLR</name>
<dbReference type="InterPro" id="IPR037229">
    <property type="entry name" value="Ribosomal_bL35_sf"/>
</dbReference>
<keyword evidence="2 5" id="KW-0689">Ribosomal protein</keyword>